<name>A0A843YMM2_9RHOB</name>
<evidence type="ECO:0000313" key="6">
    <source>
        <dbReference type="EMBL" id="MQQ10482.1"/>
    </source>
</evidence>
<dbReference type="GO" id="GO:0016787">
    <property type="term" value="F:hydrolase activity"/>
    <property type="evidence" value="ECO:0007669"/>
    <property type="project" value="UniProtKB-KW"/>
</dbReference>
<gene>
    <name evidence="6" type="ORF">GFB49_18620</name>
</gene>
<reference evidence="6 7" key="1">
    <citation type="submission" date="2019-10" db="EMBL/GenBank/DDBJ databases">
        <title>Epibacterium sp. nov., isolated from seawater.</title>
        <authorList>
            <person name="Zhang X."/>
            <person name="Li N."/>
        </authorList>
    </citation>
    <scope>NUCLEOTIDE SEQUENCE [LARGE SCALE GENOMIC DNA]</scope>
    <source>
        <strain evidence="6 7">SM1979</strain>
    </source>
</reference>
<dbReference type="InterPro" id="IPR010941">
    <property type="entry name" value="PhaC_N"/>
</dbReference>
<dbReference type="PANTHER" id="PTHR36837:SF5">
    <property type="entry name" value="POLY-3-HYDROXYBUTYRATE SYNTHASE"/>
    <property type="match status" value="1"/>
</dbReference>
<organism evidence="6 7">
    <name type="scientific">Tritonibacter litoralis</name>
    <dbReference type="NCBI Taxonomy" id="2662264"/>
    <lineage>
        <taxon>Bacteria</taxon>
        <taxon>Pseudomonadati</taxon>
        <taxon>Pseudomonadota</taxon>
        <taxon>Alphaproteobacteria</taxon>
        <taxon>Rhodobacterales</taxon>
        <taxon>Paracoccaceae</taxon>
        <taxon>Tritonibacter</taxon>
    </lineage>
</organism>
<dbReference type="InterPro" id="IPR022211">
    <property type="entry name" value="PHBC_N"/>
</dbReference>
<feature type="compositionally biased region" description="Polar residues" evidence="3">
    <location>
        <begin position="21"/>
        <end position="38"/>
    </location>
</feature>
<dbReference type="Proteomes" id="UP000444174">
    <property type="component" value="Unassembled WGS sequence"/>
</dbReference>
<dbReference type="GO" id="GO:0016746">
    <property type="term" value="F:acyltransferase activity"/>
    <property type="evidence" value="ECO:0007669"/>
    <property type="project" value="UniProtKB-KW"/>
</dbReference>
<dbReference type="GO" id="GO:0042619">
    <property type="term" value="P:poly-hydroxybutyrate biosynthetic process"/>
    <property type="evidence" value="ECO:0007669"/>
    <property type="project" value="InterPro"/>
</dbReference>
<dbReference type="InterPro" id="IPR029058">
    <property type="entry name" value="AB_hydrolase_fold"/>
</dbReference>
<keyword evidence="7" id="KW-1185">Reference proteome</keyword>
<sequence length="613" mass="68662">MGHAIPKAANVSEGLDESVGSDRNSPARSVSPDLSKNATGRDRVTGNDAPAFLDRALKARMAKFTKGLSPAALAGAYMDWLAHLTTSPGKQIEISEKAFRKWLRLSQYAATCAITSDETALCIEPLAQDRRFRGEAWQKWPYNLIYQSFLLNQQWWYNVTTGVRGVTRQHENVMEFATRQILDMYSPSNFLATNPEMQARTREEGGQNLVRGFQAWCDDLERLQTGKPPAGAEKFRPGHEVAATPGKVVYRNHLIELIQYAPTTAKVRPEPILIVPAWIMKYYILDLSPENSMVKFLVDQGYTVFMISWRNPGAEDRDLGMDEYREMGVMDAVRAVQGIVPKQKIHGVGYCLGGTLLSIAAAAASRDGADPFASLSYFASQIDFTEPGELQLFINESQLTFLEDMMWDQGYLDTTQMSGAFQMIGSADLIWSRIQRSYLMGDEPAMFDLLAWNADGTRMPFRMHSEYLRSLYLNNELTEGSFIVEGRPISVTDIRVPVFSVGTVKDHVAPWPSVYKMHLYLDTDLTFVLTSGGHNAGIVSEPGHKNRSYQIATTRHDDRYVDPESWAAQTPKKDGSWWLEWVSWLGERSGKPVVPPTMGNALAVAPGTYVHQK</sequence>
<feature type="domain" description="Poly-beta-hydroxybutyrate polymerase N-terminal" evidence="5">
    <location>
        <begin position="51"/>
        <end position="90"/>
    </location>
</feature>
<proteinExistence type="predicted"/>
<evidence type="ECO:0000256" key="1">
    <source>
        <dbReference type="ARBA" id="ARBA00022679"/>
    </source>
</evidence>
<feature type="domain" description="Poly-beta-hydroxybutyrate polymerase N-terminal" evidence="4">
    <location>
        <begin position="128"/>
        <end position="297"/>
    </location>
</feature>
<dbReference type="AlphaFoldDB" id="A0A843YMM2"/>
<comment type="caution">
    <text evidence="6">The sequence shown here is derived from an EMBL/GenBank/DDBJ whole genome shotgun (WGS) entry which is preliminary data.</text>
</comment>
<dbReference type="InterPro" id="IPR051321">
    <property type="entry name" value="PHA/PHB_synthase"/>
</dbReference>
<dbReference type="Pfam" id="PF12551">
    <property type="entry name" value="PHBC_N"/>
    <property type="match status" value="1"/>
</dbReference>
<evidence type="ECO:0000259" key="5">
    <source>
        <dbReference type="Pfam" id="PF12551"/>
    </source>
</evidence>
<dbReference type="SUPFAM" id="SSF53474">
    <property type="entry name" value="alpha/beta-Hydrolases"/>
    <property type="match status" value="1"/>
</dbReference>
<evidence type="ECO:0000256" key="3">
    <source>
        <dbReference type="SAM" id="MobiDB-lite"/>
    </source>
</evidence>
<dbReference type="Pfam" id="PF07167">
    <property type="entry name" value="PhaC_N"/>
    <property type="match status" value="1"/>
</dbReference>
<evidence type="ECO:0000256" key="2">
    <source>
        <dbReference type="ARBA" id="ARBA00023315"/>
    </source>
</evidence>
<dbReference type="Gene3D" id="3.40.50.1820">
    <property type="entry name" value="alpha/beta hydrolase"/>
    <property type="match status" value="1"/>
</dbReference>
<evidence type="ECO:0000259" key="4">
    <source>
        <dbReference type="Pfam" id="PF07167"/>
    </source>
</evidence>
<feature type="region of interest" description="Disordered" evidence="3">
    <location>
        <begin position="1"/>
        <end position="47"/>
    </location>
</feature>
<keyword evidence="2" id="KW-0012">Acyltransferase</keyword>
<dbReference type="EMBL" id="WIBF01000016">
    <property type="protein sequence ID" value="MQQ10482.1"/>
    <property type="molecule type" value="Genomic_DNA"/>
</dbReference>
<keyword evidence="6" id="KW-0378">Hydrolase</keyword>
<protein>
    <submittedName>
        <fullName evidence="6">Alpha/beta fold hydrolase</fullName>
    </submittedName>
</protein>
<dbReference type="PANTHER" id="PTHR36837">
    <property type="entry name" value="POLY(3-HYDROXYALKANOATE) POLYMERASE SUBUNIT PHAC"/>
    <property type="match status" value="1"/>
</dbReference>
<accession>A0A843YMM2</accession>
<keyword evidence="1" id="KW-0808">Transferase</keyword>
<evidence type="ECO:0000313" key="7">
    <source>
        <dbReference type="Proteomes" id="UP000444174"/>
    </source>
</evidence>